<keyword evidence="1" id="KW-0175">Coiled coil</keyword>
<feature type="region of interest" description="Disordered" evidence="2">
    <location>
        <begin position="424"/>
        <end position="448"/>
    </location>
</feature>
<feature type="region of interest" description="Disordered" evidence="2">
    <location>
        <begin position="2215"/>
        <end position="2235"/>
    </location>
</feature>
<dbReference type="EMBL" id="CAJNNV010030558">
    <property type="protein sequence ID" value="CAE8632925.1"/>
    <property type="molecule type" value="Genomic_DNA"/>
</dbReference>
<keyword evidence="4" id="KW-1185">Reference proteome</keyword>
<feature type="region of interest" description="Disordered" evidence="2">
    <location>
        <begin position="1661"/>
        <end position="1754"/>
    </location>
</feature>
<dbReference type="Proteomes" id="UP000654075">
    <property type="component" value="Unassembled WGS sequence"/>
</dbReference>
<feature type="compositionally biased region" description="Gly residues" evidence="2">
    <location>
        <begin position="2464"/>
        <end position="2477"/>
    </location>
</feature>
<accession>A0A813H5Q1</accession>
<dbReference type="OMA" id="ACTMDNA"/>
<feature type="compositionally biased region" description="Polar residues" evidence="2">
    <location>
        <begin position="1528"/>
        <end position="1540"/>
    </location>
</feature>
<dbReference type="Pfam" id="PF13634">
    <property type="entry name" value="Nucleoporin_FG"/>
    <property type="match status" value="7"/>
</dbReference>
<feature type="region of interest" description="Disordered" evidence="2">
    <location>
        <begin position="569"/>
        <end position="592"/>
    </location>
</feature>
<feature type="region of interest" description="Disordered" evidence="2">
    <location>
        <begin position="1583"/>
        <end position="1602"/>
    </location>
</feature>
<feature type="compositionally biased region" description="Low complexity" evidence="2">
    <location>
        <begin position="572"/>
        <end position="592"/>
    </location>
</feature>
<protein>
    <submittedName>
        <fullName evidence="3">Uncharacterized protein</fullName>
    </submittedName>
</protein>
<feature type="compositionally biased region" description="Low complexity" evidence="2">
    <location>
        <begin position="1739"/>
        <end position="1754"/>
    </location>
</feature>
<name>A0A813H5Q1_POLGL</name>
<feature type="coiled-coil region" evidence="1">
    <location>
        <begin position="1406"/>
        <end position="1433"/>
    </location>
</feature>
<comment type="caution">
    <text evidence="3">The sequence shown here is derived from an EMBL/GenBank/DDBJ whole genome shotgun (WGS) entry which is preliminary data.</text>
</comment>
<proteinExistence type="predicted"/>
<gene>
    <name evidence="3" type="ORF">PGLA1383_LOCUS48849</name>
</gene>
<evidence type="ECO:0000313" key="4">
    <source>
        <dbReference type="Proteomes" id="UP000654075"/>
    </source>
</evidence>
<sequence>MAEEEGDQGDTELVTLDVEKPLFYHGPRLPGFGAEIAGVQSLATLCYSAAYDLVFTAKDTEVLAYCGQELVRSLSTDGKASEPRCRLGRGGGPVTFLSTSGEGTDGSLRDCGLLCVASAGGRLCFYSLEEADNGRAKEVYSTTLENEEVVELRWRLDDVLCVCDGGRTFLVQPLASSVACVHDVVEFTPCCVGVDPRSDIALLGGTPPANDDTCANLWALDLGTSESWPLFIEGIPQESEDHLGYATLRGIRMLGSHGSDANGGVSAACLFVVEDGDNGPLTLQVIVSISADWRKATLKALSINELFMEDFADQVIMHSVWVPEWSMLMMGISASADIVLISSDSKEDLGPCGWVALAPPEGKKLGCPNTVAQDATTSLRGLCLVTSFKGEVPRKGGSADAQKLVSPPVVLLAASDGSLSVHYCDHHLPTPKDTPKPKAGSSPSVMRSSSAVPAASPFAGSGGLASPSPFGSAVGVSASPFGSAVGVSASPFGSAAGGSTFASPFAGSLSGSPFASAAGASGGASASGPLFGGTQVSSPFGVGGSTAGVSTSLSAGPFAAQSMASSPCAPGAAGVSSNTSTSASPFAPAAGSAKQAEAPSGAVGATKPLTSLGVQNIAQSSESPQKDWCRENITKVYREHNPSKLEEIDNLMKKYGGKEVELYEKVCKKYSVTALKYSDSSVANQVQSSAGSAGSSPGSLFGGAAAASAGASTGSPFGGDAAPAGSSSGSLFGSSTGGLAGPSLFGGVASAGSGSLFGGAAAVASAGAAPGSLFGGAAASAGAPSGSLFGGDAAPAGSSSGSLFGSSTGGLAGPSLFGGVASAGSGSLFGGAAAVVSAGAASGSLFGGVAASAGASSGSLFGGDAAPAGSSSGSLFGSSTGGLAGPSLFGGVASAGSGSLFGGAAAVASAGAASGSLFGGAAASAGASSGSLFGGDAAPAGSSSGSLFGSSTGGLAGPSLFGGVASAGSGSLFGGAAAVASAGAAPGSLFGGAAASAGASSGSLFGGDAAPAGSSSGSLFGSSTGGLAGPSLFGGVASAGSGSLFGGAAAVASAGAAPGSLFGGVAASAGASSGSLFGGAAAVSAGAASGSLFGGVAAATGSSPGSLSSAAVTSGISDPATQSSERDWCQEQITQVYKEHNASKLTEVEALLAKHVGKEMQLYERVCKKYGIAASQFPGATVGGTTAVVAAPAGVIAESTPATGLFGSAAGSSSLFGGTGTKVSDAAGGLFGEVPALGSLGLSGLGLGDGLGKKPASSETVSAFTGASPPPASKLLAGGPKDDGLQGRQAATKKLLTALRAPSKDSAFAPLFPACEALEKELAQMESEEVVSPNAGKNWGDFSQQVAAAETNSAAISADLKKMDCLKTPQVFSELAELQSRTLQHYSRFISEGPASQHQGSEGPRLTAIRARCAEIQEELVSLEQELLEKFRNKIDLREDDLNVSAGSYFEPSSRLSGPAFEESSLGGLLSANSCRRPTRFGYGSRTCGSFGNRSTPAARNPLRAPRTGGQEATLGEMVNGGGAVMKHSSSSRPCLQQPGQDGDDRRWFLQSRAEQEQQRSRELNERALDLAERASEAAKAVAASSVKLPGGGSSSSSSLGTGAATASSIAAASCQGPVRRLRASLYSQLTSLASRAPRRRVKRSDHLALDRGALEMCGEANTQSEIDTPTFGSRSDFFSGLGSSNHGSGNGEPFGKRSASGADDEKLLMPPPTGLPSKSKGSPRLGFGTSEPTLPSTSGAGLDFGSASSASSSSGGLFGGGKGGLFGASEGGLFGASSAASGSSLFGASSTAASSSGAEAGSSSSSSSSALGGLFAASPQTAVSASSSASFGSLFGSSAPSAPAAQQVDVKQAYKERMLKIYQQHNPSKVDEIDALMAKYVGQEHVMYSKICIKYKVQPEPEIKAGAVEVAPLAATAGAAPAAATAAPAAGGMFGAPAAGGAFGAPAAGGMFGAPAAAPQAAPSSSAGFGASSLFGASAGASAAPAAAASLFGGAAAPAAVIPDVKQAYKDRMVRIYQQHNPGKVGEIDSLMAKYVGQEHVMYLKICAKYKVQPEVEIKAGAAAAAAPAAGGLFGAPAAAAPAFGSAPSGGGGLFGAAPCGGGASLFGAPSAAAPQTGGPFGAPASSGGAFGAPAAGGMFGAPAAGGTFGAPAAGGAFGAPAAGGMFGAPAAGGAFGAPAAGGMFGAPAAAPAAGGMFGQAAAASPFGGAVQSSPFLGGGETERHDDSGVRPFGASAPAAGVPGLLDECRARVNAIYQQFNPGKLGEVETLLAKYRGKEQELYFKVCKKYNINPPPPLASAAAAPQAPVGGGGFFGAQAAPAPSAFGGGGGFGQPQAPGGAFGAPAAAGQGFGGSPFGAPAVGGAFGGASASPFGGGAAPAFGAPSGLLGGAPAFGSPSQLGGAANPFGRAASSSPSPFGGGMGGGGFASLSQQPGSFGSSPFGAAAPATMSPFGAPAAASPFGGGASASPFGGGNQWTSHRG</sequence>
<feature type="compositionally biased region" description="Gly residues" evidence="2">
    <location>
        <begin position="2420"/>
        <end position="2429"/>
    </location>
</feature>
<feature type="region of interest" description="Disordered" evidence="2">
    <location>
        <begin position="1521"/>
        <end position="1545"/>
    </location>
</feature>
<feature type="region of interest" description="Disordered" evidence="2">
    <location>
        <begin position="1258"/>
        <end position="1286"/>
    </location>
</feature>
<dbReference type="InterPro" id="IPR025574">
    <property type="entry name" value="Nucleoporin_FG_rpt"/>
</dbReference>
<feature type="compositionally biased region" description="Polar residues" evidence="2">
    <location>
        <begin position="2432"/>
        <end position="2441"/>
    </location>
</feature>
<feature type="compositionally biased region" description="Basic and acidic residues" evidence="2">
    <location>
        <begin position="424"/>
        <end position="436"/>
    </location>
</feature>
<feature type="compositionally biased region" description="Polar residues" evidence="2">
    <location>
        <begin position="1661"/>
        <end position="1674"/>
    </location>
</feature>
<dbReference type="GO" id="GO:0005643">
    <property type="term" value="C:nuclear pore"/>
    <property type="evidence" value="ECO:0007669"/>
    <property type="project" value="UniProtKB-ARBA"/>
</dbReference>
<feature type="compositionally biased region" description="Low complexity" evidence="2">
    <location>
        <begin position="439"/>
        <end position="448"/>
    </location>
</feature>
<feature type="region of interest" description="Disordered" evidence="2">
    <location>
        <begin position="2461"/>
        <end position="2484"/>
    </location>
</feature>
<feature type="region of interest" description="Disordered" evidence="2">
    <location>
        <begin position="2407"/>
        <end position="2445"/>
    </location>
</feature>
<reference evidence="3" key="1">
    <citation type="submission" date="2021-02" db="EMBL/GenBank/DDBJ databases">
        <authorList>
            <person name="Dougan E. K."/>
            <person name="Rhodes N."/>
            <person name="Thang M."/>
            <person name="Chan C."/>
        </authorList>
    </citation>
    <scope>NUCLEOTIDE SEQUENCE</scope>
</reference>
<evidence type="ECO:0000256" key="1">
    <source>
        <dbReference type="SAM" id="Coils"/>
    </source>
</evidence>
<evidence type="ECO:0000256" key="2">
    <source>
        <dbReference type="SAM" id="MobiDB-lite"/>
    </source>
</evidence>
<dbReference type="OrthoDB" id="449277at2759"/>
<feature type="compositionally biased region" description="Low complexity" evidence="2">
    <location>
        <begin position="2408"/>
        <end position="2419"/>
    </location>
</feature>
<evidence type="ECO:0000313" key="3">
    <source>
        <dbReference type="EMBL" id="CAE8632925.1"/>
    </source>
</evidence>
<organism evidence="3 4">
    <name type="scientific">Polarella glacialis</name>
    <name type="common">Dinoflagellate</name>
    <dbReference type="NCBI Taxonomy" id="89957"/>
    <lineage>
        <taxon>Eukaryota</taxon>
        <taxon>Sar</taxon>
        <taxon>Alveolata</taxon>
        <taxon>Dinophyceae</taxon>
        <taxon>Suessiales</taxon>
        <taxon>Suessiaceae</taxon>
        <taxon>Polarella</taxon>
    </lineage>
</organism>